<dbReference type="Pfam" id="PF01546">
    <property type="entry name" value="Peptidase_M20"/>
    <property type="match status" value="1"/>
</dbReference>
<organism evidence="5 6">
    <name type="scientific">Rhizobium multihospitium</name>
    <dbReference type="NCBI Taxonomy" id="410764"/>
    <lineage>
        <taxon>Bacteria</taxon>
        <taxon>Pseudomonadati</taxon>
        <taxon>Pseudomonadota</taxon>
        <taxon>Alphaproteobacteria</taxon>
        <taxon>Hyphomicrobiales</taxon>
        <taxon>Rhizobiaceae</taxon>
        <taxon>Rhizobium/Agrobacterium group</taxon>
        <taxon>Rhizobium</taxon>
    </lineage>
</organism>
<keyword evidence="2" id="KW-0479">Metal-binding</keyword>
<dbReference type="EMBL" id="FMAG01000005">
    <property type="protein sequence ID" value="SCB37871.1"/>
    <property type="molecule type" value="Genomic_DNA"/>
</dbReference>
<dbReference type="GO" id="GO:0046872">
    <property type="term" value="F:metal ion binding"/>
    <property type="evidence" value="ECO:0007669"/>
    <property type="project" value="UniProtKB-KW"/>
</dbReference>
<gene>
    <name evidence="5" type="ORF">GA0061103_5200</name>
</gene>
<dbReference type="NCBIfam" id="NF006579">
    <property type="entry name" value="PRK09104.1"/>
    <property type="match status" value="1"/>
</dbReference>
<reference evidence="6" key="1">
    <citation type="submission" date="2016-08" db="EMBL/GenBank/DDBJ databases">
        <authorList>
            <person name="Varghese N."/>
            <person name="Submissions Spin"/>
        </authorList>
    </citation>
    <scope>NUCLEOTIDE SEQUENCE [LARGE SCALE GENOMIC DNA]</scope>
    <source>
        <strain evidence="6">HAMBI 2975</strain>
    </source>
</reference>
<evidence type="ECO:0000256" key="2">
    <source>
        <dbReference type="ARBA" id="ARBA00022723"/>
    </source>
</evidence>
<keyword evidence="3" id="KW-0378">Hydrolase</keyword>
<dbReference type="Gene3D" id="3.30.70.360">
    <property type="match status" value="1"/>
</dbReference>
<keyword evidence="6" id="KW-1185">Reference proteome</keyword>
<feature type="domain" description="Peptidase M20 dimerisation" evidence="4">
    <location>
        <begin position="202"/>
        <end position="360"/>
    </location>
</feature>
<evidence type="ECO:0000313" key="6">
    <source>
        <dbReference type="Proteomes" id="UP000199101"/>
    </source>
</evidence>
<evidence type="ECO:0000313" key="5">
    <source>
        <dbReference type="EMBL" id="SCB37871.1"/>
    </source>
</evidence>
<dbReference type="STRING" id="410764.GA0061103_5200"/>
<proteinExistence type="predicted"/>
<dbReference type="AlphaFoldDB" id="A0A1C3WD59"/>
<dbReference type="InterPro" id="IPR011650">
    <property type="entry name" value="Peptidase_M20_dimer"/>
</dbReference>
<protein>
    <submittedName>
        <fullName evidence="5">Acetylornithine deacetylase/Succinyl-diaminopimelate desuccinylase</fullName>
    </submittedName>
</protein>
<dbReference type="Gene3D" id="3.40.630.10">
    <property type="entry name" value="Zn peptidases"/>
    <property type="match status" value="1"/>
</dbReference>
<name>A0A1C3WD59_9HYPH</name>
<accession>A0A1C3WD59</accession>
<evidence type="ECO:0000256" key="3">
    <source>
        <dbReference type="ARBA" id="ARBA00022801"/>
    </source>
</evidence>
<dbReference type="InterPro" id="IPR002933">
    <property type="entry name" value="Peptidase_M20"/>
</dbReference>
<dbReference type="PANTHER" id="PTHR43270:SF12">
    <property type="entry name" value="SUCCINYL-DIAMINOPIMELATE DESUCCINYLASE"/>
    <property type="match status" value="1"/>
</dbReference>
<dbReference type="GO" id="GO:0008233">
    <property type="term" value="F:peptidase activity"/>
    <property type="evidence" value="ECO:0007669"/>
    <property type="project" value="UniProtKB-KW"/>
</dbReference>
<dbReference type="SUPFAM" id="SSF53187">
    <property type="entry name" value="Zn-dependent exopeptidases"/>
    <property type="match status" value="1"/>
</dbReference>
<dbReference type="InterPro" id="IPR051458">
    <property type="entry name" value="Cyt/Met_Dipeptidase"/>
</dbReference>
<evidence type="ECO:0000259" key="4">
    <source>
        <dbReference type="Pfam" id="PF07687"/>
    </source>
</evidence>
<sequence length="462" mass="49714">MTDLSPVLDRADQNLPSSLDNLFELLRIKSISTDPDYKAECRKAAEWLVAYLNSLGFKASVRDTPGHPMVVAHHDAGSADAPHVLFYGHYDVQPVDPIELWESDPFAPAIKDLGNGRKILVGRGTSDDKGQLMTFVEAVRAYKETRGALPVRITILFEGEEESGSPSLKPFLEANAAELKADFALVCDTGMWDGDTPAISAGLRGLVGEEIVITAADRDLHSGIYGGAAANPIHILSDILAGLHDETGRITLAGFYDGVEETPANIKASWETLGLTAEKFLGEIGLAIPSGEKGRSVMELTWARPTAEVNGITGGYTGAGFKTVIAAKASAKVSFRLVGQQNPAAIRESFRTYVRSKIPGDCSVEFHEHGGSPAIQLSYDSPTLTKAKTALSNEWPKPAIVIGMGGSIPIVGDFQRMLGMESLLIGFGLSDDRIHSPNEKYELRSYHKGIRSWVRVLDALAG</sequence>
<dbReference type="GO" id="GO:0006508">
    <property type="term" value="P:proteolysis"/>
    <property type="evidence" value="ECO:0007669"/>
    <property type="project" value="UniProtKB-KW"/>
</dbReference>
<dbReference type="Pfam" id="PF07687">
    <property type="entry name" value="M20_dimer"/>
    <property type="match status" value="1"/>
</dbReference>
<dbReference type="RefSeq" id="WP_092714504.1">
    <property type="nucleotide sequence ID" value="NZ_FMAG01000005.1"/>
</dbReference>
<dbReference type="OrthoDB" id="9761532at2"/>
<dbReference type="Proteomes" id="UP000199101">
    <property type="component" value="Unassembled WGS sequence"/>
</dbReference>
<dbReference type="PANTHER" id="PTHR43270">
    <property type="entry name" value="BETA-ALA-HIS DIPEPTIDASE"/>
    <property type="match status" value="1"/>
</dbReference>
<evidence type="ECO:0000256" key="1">
    <source>
        <dbReference type="ARBA" id="ARBA00022670"/>
    </source>
</evidence>
<keyword evidence="1" id="KW-0645">Protease</keyword>